<dbReference type="SUPFAM" id="SSF63763">
    <property type="entry name" value="SAND domain-like"/>
    <property type="match status" value="1"/>
</dbReference>
<dbReference type="Gene3D" id="3.10.390.10">
    <property type="entry name" value="SAND domain-like"/>
    <property type="match status" value="1"/>
</dbReference>
<feature type="domain" description="SAND" evidence="1">
    <location>
        <begin position="16"/>
        <end position="97"/>
    </location>
</feature>
<name>A0ABM0Q2B0_GALVR</name>
<sequence>MVKKTCFLAGPRIPRDRNINFQSPELPVTCGKAKGTLYKDKLKQGASENCVQSEDGRWFTPRKFEIEGGYAASKNWKLSLRCGGHPLKHLMERGFLPCPPRTRKQVINA</sequence>
<evidence type="ECO:0000313" key="2">
    <source>
        <dbReference type="Proteomes" id="UP000694923"/>
    </source>
</evidence>
<dbReference type="RefSeq" id="XP_008562501.1">
    <property type="nucleotide sequence ID" value="XM_008564279.1"/>
</dbReference>
<evidence type="ECO:0000313" key="3">
    <source>
        <dbReference type="RefSeq" id="XP_008562501.1"/>
    </source>
</evidence>
<reference evidence="3" key="1">
    <citation type="submission" date="2025-08" db="UniProtKB">
        <authorList>
            <consortium name="RefSeq"/>
        </authorList>
    </citation>
    <scope>IDENTIFICATION</scope>
</reference>
<keyword evidence="2" id="KW-1185">Reference proteome</keyword>
<dbReference type="Pfam" id="PF01342">
    <property type="entry name" value="SAND"/>
    <property type="match status" value="1"/>
</dbReference>
<dbReference type="PANTHER" id="PTHR46386:SF1">
    <property type="entry name" value="NUCLEAR BODY PROTEIN SP140-LIKE PROTEIN"/>
    <property type="match status" value="1"/>
</dbReference>
<dbReference type="SMART" id="SM00258">
    <property type="entry name" value="SAND"/>
    <property type="match status" value="1"/>
</dbReference>
<protein>
    <submittedName>
        <fullName evidence="3">Nuclear autoantigen Sp-100-like</fullName>
    </submittedName>
</protein>
<accession>A0ABM0Q2B0</accession>
<dbReference type="InterPro" id="IPR043563">
    <property type="entry name" value="Sp110/Sp140/Sp140L-like"/>
</dbReference>
<dbReference type="InterPro" id="IPR000770">
    <property type="entry name" value="SAND_dom"/>
</dbReference>
<dbReference type="InterPro" id="IPR010919">
    <property type="entry name" value="SAND-like_dom_sf"/>
</dbReference>
<dbReference type="GeneID" id="103582771"/>
<proteinExistence type="predicted"/>
<organism evidence="2 3">
    <name type="scientific">Galeopterus variegatus</name>
    <name type="common">Malayan flying lemur</name>
    <name type="synonym">Cynocephalus variegatus</name>
    <dbReference type="NCBI Taxonomy" id="482537"/>
    <lineage>
        <taxon>Eukaryota</taxon>
        <taxon>Metazoa</taxon>
        <taxon>Chordata</taxon>
        <taxon>Craniata</taxon>
        <taxon>Vertebrata</taxon>
        <taxon>Euteleostomi</taxon>
        <taxon>Mammalia</taxon>
        <taxon>Eutheria</taxon>
        <taxon>Euarchontoglires</taxon>
        <taxon>Dermoptera</taxon>
        <taxon>Cynocephalidae</taxon>
        <taxon>Galeopterus</taxon>
    </lineage>
</organism>
<dbReference type="Proteomes" id="UP000694923">
    <property type="component" value="Unplaced"/>
</dbReference>
<dbReference type="PANTHER" id="PTHR46386">
    <property type="entry name" value="NUCLEAR BODY PROTEIN SP140"/>
    <property type="match status" value="1"/>
</dbReference>
<dbReference type="PROSITE" id="PS50864">
    <property type="entry name" value="SAND"/>
    <property type="match status" value="1"/>
</dbReference>
<evidence type="ECO:0000259" key="1">
    <source>
        <dbReference type="PROSITE" id="PS50864"/>
    </source>
</evidence>
<gene>
    <name evidence="3" type="primary">LOC103582771</name>
</gene>